<evidence type="ECO:0000256" key="10">
    <source>
        <dbReference type="SAM" id="MobiDB-lite"/>
    </source>
</evidence>
<evidence type="ECO:0000256" key="11">
    <source>
        <dbReference type="SAM" id="SignalP"/>
    </source>
</evidence>
<dbReference type="FunFam" id="3.90.1490.10:FF:000001">
    <property type="entry name" value="Diphthine--ammonia ligase"/>
    <property type="match status" value="1"/>
</dbReference>
<feature type="domain" description="Diphthamide synthase" evidence="12">
    <location>
        <begin position="587"/>
        <end position="811"/>
    </location>
</feature>
<dbReference type="CDD" id="cd01994">
    <property type="entry name" value="AANH_PF0828-like"/>
    <property type="match status" value="1"/>
</dbReference>
<dbReference type="CDD" id="cd06156">
    <property type="entry name" value="eu_AANH_C_2"/>
    <property type="match status" value="1"/>
</dbReference>
<comment type="catalytic activity">
    <reaction evidence="9">
        <text>diphthine-[translation elongation factor 2] + NH4(+) + ATP = diphthamide-[translation elongation factor 2] + AMP + diphosphate + H(+)</text>
        <dbReference type="Rhea" id="RHEA:19753"/>
        <dbReference type="Rhea" id="RHEA-COMP:10172"/>
        <dbReference type="Rhea" id="RHEA-COMP:10174"/>
        <dbReference type="ChEBI" id="CHEBI:15378"/>
        <dbReference type="ChEBI" id="CHEBI:16692"/>
        <dbReference type="ChEBI" id="CHEBI:28938"/>
        <dbReference type="ChEBI" id="CHEBI:30616"/>
        <dbReference type="ChEBI" id="CHEBI:33019"/>
        <dbReference type="ChEBI" id="CHEBI:82696"/>
        <dbReference type="ChEBI" id="CHEBI:456215"/>
        <dbReference type="EC" id="6.3.1.14"/>
    </reaction>
</comment>
<gene>
    <name evidence="13" type="ORF">BZG36_04548</name>
</gene>
<dbReference type="InterPro" id="IPR006175">
    <property type="entry name" value="YjgF/YER057c/UK114"/>
</dbReference>
<protein>
    <recommendedName>
        <fullName evidence="3">Diphthine--ammonia ligase</fullName>
        <ecNumber evidence="2">6.3.1.14</ecNumber>
    </recommendedName>
    <alternativeName>
        <fullName evidence="7">Diphthamide synthase</fullName>
    </alternativeName>
    <alternativeName>
        <fullName evidence="8">Diphthamide synthetase</fullName>
    </alternativeName>
</protein>
<dbReference type="InterPro" id="IPR014729">
    <property type="entry name" value="Rossmann-like_a/b/a_fold"/>
</dbReference>
<dbReference type="InterPro" id="IPR002761">
    <property type="entry name" value="Diphthami_syn_dom"/>
</dbReference>
<dbReference type="NCBIfam" id="TIGR00290">
    <property type="entry name" value="MJ0570_dom"/>
    <property type="match status" value="1"/>
</dbReference>
<keyword evidence="5" id="KW-0547">Nucleotide-binding</keyword>
<evidence type="ECO:0000256" key="6">
    <source>
        <dbReference type="ARBA" id="ARBA00022840"/>
    </source>
</evidence>
<evidence type="ECO:0000256" key="3">
    <source>
        <dbReference type="ARBA" id="ARBA00018426"/>
    </source>
</evidence>
<evidence type="ECO:0000256" key="9">
    <source>
        <dbReference type="ARBA" id="ARBA00048108"/>
    </source>
</evidence>
<feature type="signal peptide" evidence="11">
    <location>
        <begin position="1"/>
        <end position="23"/>
    </location>
</feature>
<dbReference type="EMBL" id="MVBO01000174">
    <property type="protein sequence ID" value="OZJ02232.1"/>
    <property type="molecule type" value="Genomic_DNA"/>
</dbReference>
<keyword evidence="11" id="KW-0732">Signal</keyword>
<dbReference type="Gene3D" id="3.90.1490.10">
    <property type="entry name" value="putative n-type atp pyrophosphatase, domain 2"/>
    <property type="match status" value="1"/>
</dbReference>
<accession>A0A261XV59</accession>
<dbReference type="Proteomes" id="UP000242875">
    <property type="component" value="Unassembled WGS sequence"/>
</dbReference>
<dbReference type="GO" id="GO:0017178">
    <property type="term" value="F:diphthine-ammonia ligase activity"/>
    <property type="evidence" value="ECO:0007669"/>
    <property type="project" value="UniProtKB-EC"/>
</dbReference>
<dbReference type="SUPFAM" id="SSF55298">
    <property type="entry name" value="YjgF-like"/>
    <property type="match status" value="2"/>
</dbReference>
<evidence type="ECO:0000256" key="1">
    <source>
        <dbReference type="ARBA" id="ARBA00005156"/>
    </source>
</evidence>
<dbReference type="InterPro" id="IPR018803">
    <property type="entry name" value="Ish1/Msc1-like"/>
</dbReference>
<proteinExistence type="predicted"/>
<keyword evidence="6" id="KW-0067">ATP-binding</keyword>
<evidence type="ECO:0000256" key="8">
    <source>
        <dbReference type="ARBA" id="ARBA00031552"/>
    </source>
</evidence>
<evidence type="ECO:0000256" key="2">
    <source>
        <dbReference type="ARBA" id="ARBA00012089"/>
    </source>
</evidence>
<dbReference type="Gene3D" id="3.40.50.620">
    <property type="entry name" value="HUPs"/>
    <property type="match status" value="1"/>
</dbReference>
<dbReference type="PANTHER" id="PTHR12196:SF2">
    <property type="entry name" value="DIPHTHINE--AMMONIA LIGASE"/>
    <property type="match status" value="1"/>
</dbReference>
<evidence type="ECO:0000259" key="12">
    <source>
        <dbReference type="Pfam" id="PF01902"/>
    </source>
</evidence>
<feature type="chain" id="PRO_5012085566" description="Diphthine--ammonia ligase" evidence="11">
    <location>
        <begin position="24"/>
        <end position="1315"/>
    </location>
</feature>
<evidence type="ECO:0000256" key="7">
    <source>
        <dbReference type="ARBA" id="ARBA00029814"/>
    </source>
</evidence>
<name>A0A261XV59_9FUNG</name>
<comment type="pathway">
    <text evidence="1">Protein modification; peptidyl-diphthamide biosynthesis.</text>
</comment>
<dbReference type="Pfam" id="PF01042">
    <property type="entry name" value="Ribonuc_L-PSP"/>
    <property type="match status" value="2"/>
</dbReference>
<dbReference type="InterPro" id="IPR035959">
    <property type="entry name" value="RutC-like_sf"/>
</dbReference>
<evidence type="ECO:0000256" key="5">
    <source>
        <dbReference type="ARBA" id="ARBA00022741"/>
    </source>
</evidence>
<dbReference type="OrthoDB" id="686384at2759"/>
<dbReference type="GO" id="GO:0005524">
    <property type="term" value="F:ATP binding"/>
    <property type="evidence" value="ECO:0007669"/>
    <property type="project" value="UniProtKB-KW"/>
</dbReference>
<sequence>MLSHKRLVVALFLLALFIAGVCAKVDVNTWSTDDLKDWLKSRGVTYDTKATQKDLASLVDSYRGSLKESVDFYQSKLESVVDGALAELSIKKEMTQDNANYVMDALRKQIALGEKQATETKFDLNKALDNAKTEILKNKAFTKKQWKVLKNDIAQRFDDLSYQFHANEPTYLQKVFNGASSVTPQAQINGLIARIKIDLAVSKDISADNINYLTSQLQEHWINAQDWTAAKANEEQAYFDELRKDLARRKHMTQAQIEDALNRIQNDYAGYKAVALGSLSDAHSNYVQPYVDRVLATLKLDQKKYQPTLLDKIRNQLSDQFASLNWRTATQKDSDTIFGAVRSNLQSQKDLTEAQINDILAKAQGTYTAYRDAMLDYMTSIADQAKASAYSAYDEAAASGASAPDNIKASASSAASAAYANGQYATDQVKATISSASSKLSKSASSASKTASKSASSASKIASKSASSASKRASKSATSASSAGAQATDAVSAKGNQVLADISAYLTNTKHWAADQVDYVTEYLRKQYFTGKAYTQKEIDEGLKQLSNYLKQGEKNTIEGGDSVLAYLRDKIEGWRAGLNQRKEEFGGKDSCFNMMHCVAHGHDIVALANLKPSKASGKDELDSYMYQTVGHDAIDFYAECMQLPLYRREILGGSVVKDGDYEYNKDDETEDLMWLLQDVKRNHPEVQGVSVGAILSNYQRVRVENVCLRLGLTSLAYLWRRPQEDLLSDMIQSGVEAILIKVAAIGLKPLHLGKTLAQMEPQLKALNQKYDLHVCGEGGEYETFTLDCPLFIKKIVIDQVETVIHSNDMFAPVAYLTFKECRTEAKAAHEIIRSMEGVRQLVKIPDWSDWNPEFISQLQMSTADGKHLDSVVSASKSTETISEPLNDGVASLEVCDYAPYFAVAGTTAYSKDDMDNRINDIQQETLACMKNLEKRLQRLGLAWRDIVIMHVFVTDMNDFGKVNQIYAQFFGINPPPRALVAANLEPPCRIQIDCMAYKDSTAAGDKLRAGIATRQTMHVQSMSYWAPANIGPYSQATIVDQAAYVAGQIGLIPATLSLPTPSNLLSEISLSLRNLTQITTVLNLDVSSHAYLALLYVTKPNDIRTIRQAWHTYRKSLGAKQHMSTICVAVPALPRGALCECQAFLHTPPRNSGHDTDDDGGGGGSGQRVKESTPILTYQQGNVFIETQHVSHSRVSLEWTFSTFAPLAAYTIHCIPHDHSTLRDASFYAQSILQEMLSFFRRQDEPSFRGHAFKAFVLEDVHKASTWKQAFRQAIHDASKGASPFEPTLSVVPVLGLQDNALCSVVVHGHIDAF</sequence>
<dbReference type="GO" id="GO:0017183">
    <property type="term" value="P:protein histidyl modification to diphthamide"/>
    <property type="evidence" value="ECO:0007669"/>
    <property type="project" value="TreeGrafter"/>
</dbReference>
<dbReference type="Gene3D" id="3.30.1330.40">
    <property type="entry name" value="RutC-like"/>
    <property type="match status" value="2"/>
</dbReference>
<keyword evidence="4" id="KW-0436">Ligase</keyword>
<reference evidence="13 14" key="1">
    <citation type="journal article" date="2017" name="Mycologia">
        <title>Bifiguratus adelaidae, gen. et sp. nov., a new member of Mucoromycotina in endophytic and soil-dwelling habitats.</title>
        <authorList>
            <person name="Torres-Cruz T.J."/>
            <person name="Billingsley Tobias T.L."/>
            <person name="Almatruk M."/>
            <person name="Hesse C."/>
            <person name="Kuske C.R."/>
            <person name="Desiro A."/>
            <person name="Benucci G.M."/>
            <person name="Bonito G."/>
            <person name="Stajich J.E."/>
            <person name="Dunlap C."/>
            <person name="Arnold A.E."/>
            <person name="Porras-Alfaro A."/>
        </authorList>
    </citation>
    <scope>NUCLEOTIDE SEQUENCE [LARGE SCALE GENOMIC DNA]</scope>
    <source>
        <strain evidence="13 14">AZ0501</strain>
    </source>
</reference>
<evidence type="ECO:0000313" key="13">
    <source>
        <dbReference type="EMBL" id="OZJ02232.1"/>
    </source>
</evidence>
<comment type="caution">
    <text evidence="13">The sequence shown here is derived from an EMBL/GenBank/DDBJ whole genome shotgun (WGS) entry which is preliminary data.</text>
</comment>
<organism evidence="13 14">
    <name type="scientific">Bifiguratus adelaidae</name>
    <dbReference type="NCBI Taxonomy" id="1938954"/>
    <lineage>
        <taxon>Eukaryota</taxon>
        <taxon>Fungi</taxon>
        <taxon>Fungi incertae sedis</taxon>
        <taxon>Mucoromycota</taxon>
        <taxon>Mucoromycotina</taxon>
        <taxon>Endogonomycetes</taxon>
        <taxon>Endogonales</taxon>
        <taxon>Endogonales incertae sedis</taxon>
        <taxon>Bifiguratus</taxon>
    </lineage>
</organism>
<evidence type="ECO:0000256" key="4">
    <source>
        <dbReference type="ARBA" id="ARBA00022598"/>
    </source>
</evidence>
<dbReference type="FunFam" id="3.40.50.620:FF:000145">
    <property type="entry name" value="ATP-binding domain containing protein"/>
    <property type="match status" value="1"/>
</dbReference>
<keyword evidence="14" id="KW-1185">Reference proteome</keyword>
<dbReference type="SUPFAM" id="SSF52402">
    <property type="entry name" value="Adenine nucleotide alpha hydrolases-like"/>
    <property type="match status" value="1"/>
</dbReference>
<feature type="region of interest" description="Disordered" evidence="10">
    <location>
        <begin position="1150"/>
        <end position="1171"/>
    </location>
</feature>
<evidence type="ECO:0000313" key="14">
    <source>
        <dbReference type="Proteomes" id="UP000242875"/>
    </source>
</evidence>
<dbReference type="Pfam" id="PF10281">
    <property type="entry name" value="Ish1"/>
    <property type="match status" value="1"/>
</dbReference>
<dbReference type="PANTHER" id="PTHR12196">
    <property type="entry name" value="DOMAIN OF UNKNOWN FUNCTION 71 DUF71 -CONTAINING PROTEIN"/>
    <property type="match status" value="1"/>
</dbReference>
<dbReference type="EC" id="6.3.1.14" evidence="2"/>
<dbReference type="InterPro" id="IPR030662">
    <property type="entry name" value="DPH6/MJ0570"/>
</dbReference>
<dbReference type="Pfam" id="PF01902">
    <property type="entry name" value="Diphthami_syn_2"/>
    <property type="match status" value="1"/>
</dbReference>